<comment type="caution">
    <text evidence="3">The sequence shown here is derived from an EMBL/GenBank/DDBJ whole genome shotgun (WGS) entry which is preliminary data.</text>
</comment>
<dbReference type="SUPFAM" id="SSF53807">
    <property type="entry name" value="Helical backbone' metal receptor"/>
    <property type="match status" value="1"/>
</dbReference>
<evidence type="ECO:0000313" key="3">
    <source>
        <dbReference type="EMBL" id="HGB35867.1"/>
    </source>
</evidence>
<name>A0A7V3KNB8_UNCW3</name>
<dbReference type="Gene3D" id="3.40.50.1980">
    <property type="entry name" value="Nitrogenase molybdenum iron protein domain"/>
    <property type="match status" value="2"/>
</dbReference>
<dbReference type="PROSITE" id="PS50983">
    <property type="entry name" value="FE_B12_PBP"/>
    <property type="match status" value="1"/>
</dbReference>
<gene>
    <name evidence="3" type="ORF">ENV38_03030</name>
</gene>
<accession>A0A7V3KNB8</accession>
<dbReference type="PANTHER" id="PTHR30535:SF34">
    <property type="entry name" value="MOLYBDATE-BINDING PROTEIN MOLA"/>
    <property type="match status" value="1"/>
</dbReference>
<proteinExistence type="predicted"/>
<dbReference type="NCBIfam" id="NF038402">
    <property type="entry name" value="TroA_like"/>
    <property type="match status" value="1"/>
</dbReference>
<keyword evidence="1" id="KW-0732">Signal</keyword>
<dbReference type="InterPro" id="IPR054828">
    <property type="entry name" value="Vit_B12_bind_prot"/>
</dbReference>
<dbReference type="PANTHER" id="PTHR30535">
    <property type="entry name" value="VITAMIN B12-BINDING PROTEIN"/>
    <property type="match status" value="1"/>
</dbReference>
<dbReference type="InterPro" id="IPR050902">
    <property type="entry name" value="ABC_Transporter_SBP"/>
</dbReference>
<evidence type="ECO:0000256" key="1">
    <source>
        <dbReference type="ARBA" id="ARBA00022729"/>
    </source>
</evidence>
<protein>
    <submittedName>
        <fullName evidence="3">ABC transporter substrate-binding protein</fullName>
    </submittedName>
</protein>
<organism evidence="3">
    <name type="scientific">candidate division WOR-3 bacterium</name>
    <dbReference type="NCBI Taxonomy" id="2052148"/>
    <lineage>
        <taxon>Bacteria</taxon>
        <taxon>Bacteria division WOR-3</taxon>
    </lineage>
</organism>
<dbReference type="EMBL" id="DTGD01000112">
    <property type="protein sequence ID" value="HGB35867.1"/>
    <property type="molecule type" value="Genomic_DNA"/>
</dbReference>
<dbReference type="CDD" id="cd01143">
    <property type="entry name" value="YvrC"/>
    <property type="match status" value="1"/>
</dbReference>
<dbReference type="AlphaFoldDB" id="A0A7V3KNB8"/>
<feature type="domain" description="Fe/B12 periplasmic-binding" evidence="2">
    <location>
        <begin position="14"/>
        <end position="258"/>
    </location>
</feature>
<dbReference type="Pfam" id="PF01497">
    <property type="entry name" value="Peripla_BP_2"/>
    <property type="match status" value="1"/>
</dbReference>
<dbReference type="InterPro" id="IPR002491">
    <property type="entry name" value="ABC_transptr_periplasmic_BD"/>
</dbReference>
<sequence>MSSITFLTFLLSFKFVSLVPSVTEMFYLLSAEDKLLAVSYYCNYPDATKDKEKVGDLLNPDYERIISLKPDFVILSLPMQKQVEQNLKKLKINYIAFNPESVNEILMVIDSLGKLTGKEERAKFVIDSLKSVLKDLKPLHRKPKVYVELAENPIYTVGKNSFINEVVELAGGQNIFSDRETPYFVPSQEEIVKKNPDVILLLYPQANPKKVAKRYGWTTIRAIKYHKIYTLNQDLFTRPGPRVFGAIVKLNRLLQSCF</sequence>
<dbReference type="GO" id="GO:0071281">
    <property type="term" value="P:cellular response to iron ion"/>
    <property type="evidence" value="ECO:0007669"/>
    <property type="project" value="TreeGrafter"/>
</dbReference>
<evidence type="ECO:0000259" key="2">
    <source>
        <dbReference type="PROSITE" id="PS50983"/>
    </source>
</evidence>
<reference evidence="3" key="1">
    <citation type="journal article" date="2020" name="mSystems">
        <title>Genome- and Community-Level Interaction Insights into Carbon Utilization and Element Cycling Functions of Hydrothermarchaeota in Hydrothermal Sediment.</title>
        <authorList>
            <person name="Zhou Z."/>
            <person name="Liu Y."/>
            <person name="Xu W."/>
            <person name="Pan J."/>
            <person name="Luo Z.H."/>
            <person name="Li M."/>
        </authorList>
    </citation>
    <scope>NUCLEOTIDE SEQUENCE [LARGE SCALE GENOMIC DNA]</scope>
    <source>
        <strain evidence="3">SpSt-754</strain>
    </source>
</reference>